<sequence>MVYSWRESGQPGPLTKVMCCTKEEAAAYKKDMLGVVKTHVAPSFAVHPRTGDAYAAYNKPEAVIDWLEHVTPKEDWIVVLDSDMVLRRPFLPADFNLSRGWAVGAKYDYMIGVNNELADRHIPEIPKRNDTLAGPAGRRSDRVGGFFFVHRDDLKAMSHLWLKYTEDVRADPEAWRLTGDVYSKKPGDKPWISEMYGYSFGAAKAGLWHKYDEESMLYPSYMPNGVPRVLHYGLLFEVAHKGGKWSWDKHWYHGFDVHKCPPWNLGAEHPLEGLFPWPPGPNDLLPSLSKAERHRDLISISVVHTLNAALCEFHLKNCPPSQQLREACDKAAALYTATKVAVRQLDVELSCVDRAERCAEWAKSGECTKNEGFMRANCRKACNACKPLVYPAARGVVAVGDTTATGHMAAHVMRDAAETDAAAAAAGAVKIDGAPGTAPAVTDTAGGGIAAQPPPPPPSPPPPSPPPPSPPPPPPPSPPPPPPPPSPPPPPPSWEALLQAKFAHSDMSYRQLIHRCYKMDGLSIPEVKDCVKSAALGLLFTASHATTTTSLQDQLEAEVKRMSISPPPPPSSPPPPPPAVIDAAADAAGSQQGSRQHLAADHHKVRLRLGEQNGGTAAGMKVTTGKALILWLCLVAVFLLVLPQLYRRKRVRPGQRED</sequence>
<feature type="region of interest" description="Disordered" evidence="7">
    <location>
        <begin position="435"/>
        <end position="495"/>
    </location>
</feature>
<gene>
    <name evidence="10" type="ORF">BQ4739_LOCUS16892</name>
</gene>
<keyword evidence="2" id="KW-0328">Glycosyltransferase</keyword>
<dbReference type="EMBL" id="FNXT01001260">
    <property type="protein sequence ID" value="SZX76509.1"/>
    <property type="molecule type" value="Genomic_DNA"/>
</dbReference>
<feature type="compositionally biased region" description="Pro residues" evidence="7">
    <location>
        <begin position="452"/>
        <end position="493"/>
    </location>
</feature>
<evidence type="ECO:0000256" key="7">
    <source>
        <dbReference type="SAM" id="MobiDB-lite"/>
    </source>
</evidence>
<dbReference type="GO" id="GO:0016757">
    <property type="term" value="F:glycosyltransferase activity"/>
    <property type="evidence" value="ECO:0007669"/>
    <property type="project" value="UniProtKB-KW"/>
</dbReference>
<evidence type="ECO:0000259" key="9">
    <source>
        <dbReference type="PROSITE" id="PS51670"/>
    </source>
</evidence>
<keyword evidence="4 8" id="KW-0812">Transmembrane</keyword>
<reference evidence="10 11" key="1">
    <citation type="submission" date="2016-10" db="EMBL/GenBank/DDBJ databases">
        <authorList>
            <person name="Cai Z."/>
        </authorList>
    </citation>
    <scope>NUCLEOTIDE SEQUENCE [LARGE SCALE GENOMIC DNA]</scope>
</reference>
<evidence type="ECO:0000256" key="3">
    <source>
        <dbReference type="ARBA" id="ARBA00022679"/>
    </source>
</evidence>
<accession>A0A383WHA0</accession>
<evidence type="ECO:0000256" key="2">
    <source>
        <dbReference type="ARBA" id="ARBA00022676"/>
    </source>
</evidence>
<evidence type="ECO:0000256" key="4">
    <source>
        <dbReference type="ARBA" id="ARBA00022692"/>
    </source>
</evidence>
<dbReference type="Proteomes" id="UP000256970">
    <property type="component" value="Unassembled WGS sequence"/>
</dbReference>
<dbReference type="PROSITE" id="PS51670">
    <property type="entry name" value="SHKT"/>
    <property type="match status" value="1"/>
</dbReference>
<keyword evidence="5 8" id="KW-1133">Transmembrane helix</keyword>
<evidence type="ECO:0000313" key="10">
    <source>
        <dbReference type="EMBL" id="SZX76509.1"/>
    </source>
</evidence>
<feature type="domain" description="ShKT" evidence="9">
    <location>
        <begin position="351"/>
        <end position="385"/>
    </location>
</feature>
<dbReference type="Pfam" id="PF01549">
    <property type="entry name" value="ShK"/>
    <property type="match status" value="1"/>
</dbReference>
<evidence type="ECO:0000256" key="5">
    <source>
        <dbReference type="ARBA" id="ARBA00022989"/>
    </source>
</evidence>
<dbReference type="InterPro" id="IPR003582">
    <property type="entry name" value="ShKT_dom"/>
</dbReference>
<keyword evidence="3" id="KW-0808">Transferase</keyword>
<feature type="transmembrane region" description="Helical" evidence="8">
    <location>
        <begin position="628"/>
        <end position="646"/>
    </location>
</feature>
<evidence type="ECO:0000256" key="6">
    <source>
        <dbReference type="ARBA" id="ARBA00023136"/>
    </source>
</evidence>
<dbReference type="PANTHER" id="PTHR31485">
    <property type="entry name" value="PEPTIDYL SERINE ALPHA-GALACTOSYLTRANSFERASE"/>
    <property type="match status" value="1"/>
</dbReference>
<dbReference type="InterPro" id="IPR044845">
    <property type="entry name" value="HPAT/SRGT1-like"/>
</dbReference>
<dbReference type="InterPro" id="IPR056508">
    <property type="entry name" value="HPAT-like"/>
</dbReference>
<evidence type="ECO:0000313" key="11">
    <source>
        <dbReference type="Proteomes" id="UP000256970"/>
    </source>
</evidence>
<dbReference type="SMART" id="SM00254">
    <property type="entry name" value="ShKT"/>
    <property type="match status" value="1"/>
</dbReference>
<dbReference type="Gene3D" id="1.10.10.1940">
    <property type="match status" value="1"/>
</dbReference>
<comment type="subcellular location">
    <subcellularLocation>
        <location evidence="1">Membrane</location>
        <topology evidence="1">Single-pass membrane protein</topology>
    </subcellularLocation>
</comment>
<protein>
    <recommendedName>
        <fullName evidence="9">ShKT domain-containing protein</fullName>
    </recommendedName>
</protein>
<dbReference type="AlphaFoldDB" id="A0A383WHA0"/>
<dbReference type="PANTHER" id="PTHR31485:SF7">
    <property type="entry name" value="PEPTIDYL SERINE ALPHA-GALACTOSYLTRANSFERASE"/>
    <property type="match status" value="1"/>
</dbReference>
<keyword evidence="6 8" id="KW-0472">Membrane</keyword>
<organism evidence="10 11">
    <name type="scientific">Tetradesmus obliquus</name>
    <name type="common">Green alga</name>
    <name type="synonym">Acutodesmus obliquus</name>
    <dbReference type="NCBI Taxonomy" id="3088"/>
    <lineage>
        <taxon>Eukaryota</taxon>
        <taxon>Viridiplantae</taxon>
        <taxon>Chlorophyta</taxon>
        <taxon>core chlorophytes</taxon>
        <taxon>Chlorophyceae</taxon>
        <taxon>CS clade</taxon>
        <taxon>Sphaeropleales</taxon>
        <taxon>Scenedesmaceae</taxon>
        <taxon>Tetradesmus</taxon>
    </lineage>
</organism>
<proteinExistence type="predicted"/>
<dbReference type="Pfam" id="PF23452">
    <property type="entry name" value="HPAT"/>
    <property type="match status" value="1"/>
</dbReference>
<dbReference type="PRINTS" id="PR01217">
    <property type="entry name" value="PRICHEXTENSN"/>
</dbReference>
<dbReference type="GO" id="GO:0016020">
    <property type="term" value="C:membrane"/>
    <property type="evidence" value="ECO:0007669"/>
    <property type="project" value="UniProtKB-SubCell"/>
</dbReference>
<evidence type="ECO:0000256" key="8">
    <source>
        <dbReference type="SAM" id="Phobius"/>
    </source>
</evidence>
<name>A0A383WHA0_TETOB</name>
<keyword evidence="11" id="KW-1185">Reference proteome</keyword>
<dbReference type="STRING" id="3088.A0A383WHA0"/>
<evidence type="ECO:0000256" key="1">
    <source>
        <dbReference type="ARBA" id="ARBA00004167"/>
    </source>
</evidence>